<dbReference type="Pfam" id="PF01656">
    <property type="entry name" value="CbiA"/>
    <property type="match status" value="1"/>
</dbReference>
<comment type="caution">
    <text evidence="2">The sequence shown here is derived from an EMBL/GenBank/DDBJ whole genome shotgun (WGS) entry which is preliminary data.</text>
</comment>
<evidence type="ECO:0000313" key="3">
    <source>
        <dbReference type="Proteomes" id="UP000216802"/>
    </source>
</evidence>
<dbReference type="InterPro" id="IPR002586">
    <property type="entry name" value="CobQ/CobB/MinD/ParA_Nub-bd_dom"/>
</dbReference>
<feature type="non-terminal residue" evidence="2">
    <location>
        <position position="1"/>
    </location>
</feature>
<reference evidence="2 3" key="1">
    <citation type="submission" date="2017-04" db="EMBL/GenBank/DDBJ databases">
        <title>Kefir bacterial isolates.</title>
        <authorList>
            <person name="Kim Y."/>
            <person name="Blasche S."/>
            <person name="Patil K.R."/>
        </authorList>
    </citation>
    <scope>NUCLEOTIDE SEQUENCE [LARGE SCALE GENOMIC DNA]</scope>
    <source>
        <strain evidence="2 3">OG2</strain>
    </source>
</reference>
<dbReference type="Gene3D" id="3.40.50.300">
    <property type="entry name" value="P-loop containing nucleotide triphosphate hydrolases"/>
    <property type="match status" value="1"/>
</dbReference>
<dbReference type="SUPFAM" id="SSF52540">
    <property type="entry name" value="P-loop containing nucleoside triphosphate hydrolases"/>
    <property type="match status" value="1"/>
</dbReference>
<protein>
    <recommendedName>
        <fullName evidence="1">CobQ/CobB/MinD/ParA nucleotide binding domain-containing protein</fullName>
    </recommendedName>
</protein>
<evidence type="ECO:0000313" key="2">
    <source>
        <dbReference type="EMBL" id="PAK69066.1"/>
    </source>
</evidence>
<dbReference type="EMBL" id="NCXI01000662">
    <property type="protein sequence ID" value="PAK69066.1"/>
    <property type="molecule type" value="Genomic_DNA"/>
</dbReference>
<name>A0A269XD85_9LACO</name>
<sequence length="69" mass="7759">IENLTNLLNDDNLIENDDFIVEDHPQFNKLIDEIENSKVQYLFTMGKGGVGKTTVATQLATTLSNKGYR</sequence>
<dbReference type="AlphaFoldDB" id="A0A269XD85"/>
<dbReference type="RefSeq" id="WP_179287057.1">
    <property type="nucleotide sequence ID" value="NZ_NCXI01000662.1"/>
</dbReference>
<dbReference type="InterPro" id="IPR027417">
    <property type="entry name" value="P-loop_NTPase"/>
</dbReference>
<gene>
    <name evidence="2" type="ORF">B8W98_14085</name>
</gene>
<evidence type="ECO:0000259" key="1">
    <source>
        <dbReference type="Pfam" id="PF01656"/>
    </source>
</evidence>
<organism evidence="2 3">
    <name type="scientific">Lentilactobacillus parakefiri</name>
    <dbReference type="NCBI Taxonomy" id="152332"/>
    <lineage>
        <taxon>Bacteria</taxon>
        <taxon>Bacillati</taxon>
        <taxon>Bacillota</taxon>
        <taxon>Bacilli</taxon>
        <taxon>Lactobacillales</taxon>
        <taxon>Lactobacillaceae</taxon>
        <taxon>Lentilactobacillus</taxon>
    </lineage>
</organism>
<proteinExistence type="predicted"/>
<feature type="non-terminal residue" evidence="2">
    <location>
        <position position="69"/>
    </location>
</feature>
<accession>A0A269XD85</accession>
<dbReference type="Proteomes" id="UP000216802">
    <property type="component" value="Unassembled WGS sequence"/>
</dbReference>
<feature type="domain" description="CobQ/CobB/MinD/ParA nucleotide binding" evidence="1">
    <location>
        <begin position="43"/>
        <end position="69"/>
    </location>
</feature>